<reference evidence="2" key="2">
    <citation type="journal article" date="2022" name="Res Sq">
        <title>Comparative Genomics Reveals Insights into the Divergent Evolution of Astigmatic Mites and Household Pest Adaptations.</title>
        <authorList>
            <person name="Xiong Q."/>
            <person name="Wan A.T.-Y."/>
            <person name="Liu X.-Y."/>
            <person name="Fung C.S.-H."/>
            <person name="Xiao X."/>
            <person name="Malainual N."/>
            <person name="Hou J."/>
            <person name="Wang L."/>
            <person name="Wang M."/>
            <person name="Yang K."/>
            <person name="Cui Y."/>
            <person name="Leung E."/>
            <person name="Nong W."/>
            <person name="Shin S.-K."/>
            <person name="Au S."/>
            <person name="Jeong K.Y."/>
            <person name="Chew F.T."/>
            <person name="Hui J."/>
            <person name="Leung T.F."/>
            <person name="Tungtrongchitr A."/>
            <person name="Zhong N."/>
            <person name="Liu Z."/>
            <person name="Tsui S."/>
        </authorList>
    </citation>
    <scope>NUCLEOTIDE SEQUENCE</scope>
    <source>
        <strain evidence="2">Derf</strain>
        <tissue evidence="2">Whole organism</tissue>
    </source>
</reference>
<organism evidence="2 3">
    <name type="scientific">Dermatophagoides farinae</name>
    <name type="common">American house dust mite</name>
    <dbReference type="NCBI Taxonomy" id="6954"/>
    <lineage>
        <taxon>Eukaryota</taxon>
        <taxon>Metazoa</taxon>
        <taxon>Ecdysozoa</taxon>
        <taxon>Arthropoda</taxon>
        <taxon>Chelicerata</taxon>
        <taxon>Arachnida</taxon>
        <taxon>Acari</taxon>
        <taxon>Acariformes</taxon>
        <taxon>Sarcoptiformes</taxon>
        <taxon>Astigmata</taxon>
        <taxon>Psoroptidia</taxon>
        <taxon>Analgoidea</taxon>
        <taxon>Pyroglyphidae</taxon>
        <taxon>Dermatophagoidinae</taxon>
        <taxon>Dermatophagoides</taxon>
    </lineage>
</organism>
<feature type="region of interest" description="Disordered" evidence="1">
    <location>
        <begin position="68"/>
        <end position="91"/>
    </location>
</feature>
<sequence>MITLTKNSQRNTQQQELTERAMYCTRLSNRFEHGFQTFLDELRSFNERRLSLQKDFHEKILEQLSKLKDDIDGNDDDDDENQSRRVDSIKR</sequence>
<proteinExistence type="predicted"/>
<dbReference type="AlphaFoldDB" id="A0A922HLG7"/>
<keyword evidence="3" id="KW-1185">Reference proteome</keyword>
<gene>
    <name evidence="2" type="ORF">DERF_013156</name>
</gene>
<evidence type="ECO:0000256" key="1">
    <source>
        <dbReference type="SAM" id="MobiDB-lite"/>
    </source>
</evidence>
<name>A0A922HLG7_DERFA</name>
<reference evidence="2" key="1">
    <citation type="submission" date="2013-05" db="EMBL/GenBank/DDBJ databases">
        <authorList>
            <person name="Yim A.K.Y."/>
            <person name="Chan T.F."/>
            <person name="Ji K.M."/>
            <person name="Liu X.Y."/>
            <person name="Zhou J.W."/>
            <person name="Li R.Q."/>
            <person name="Yang K.Y."/>
            <person name="Li J."/>
            <person name="Li M."/>
            <person name="Law P.T.W."/>
            <person name="Wu Y.L."/>
            <person name="Cai Z.L."/>
            <person name="Qin H."/>
            <person name="Bao Y."/>
            <person name="Leung R.K.K."/>
            <person name="Ng P.K.S."/>
            <person name="Zou J."/>
            <person name="Zhong X.J."/>
            <person name="Ran P.X."/>
            <person name="Zhong N.S."/>
            <person name="Liu Z.G."/>
            <person name="Tsui S.K.W."/>
        </authorList>
    </citation>
    <scope>NUCLEOTIDE SEQUENCE</scope>
    <source>
        <strain evidence="2">Derf</strain>
        <tissue evidence="2">Whole organism</tissue>
    </source>
</reference>
<protein>
    <submittedName>
        <fullName evidence="2">Uncharacterized protein</fullName>
    </submittedName>
</protein>
<evidence type="ECO:0000313" key="3">
    <source>
        <dbReference type="Proteomes" id="UP000790347"/>
    </source>
</evidence>
<accession>A0A922HLG7</accession>
<feature type="compositionally biased region" description="Basic and acidic residues" evidence="1">
    <location>
        <begin position="81"/>
        <end position="91"/>
    </location>
</feature>
<dbReference type="Proteomes" id="UP000790347">
    <property type="component" value="Unassembled WGS sequence"/>
</dbReference>
<comment type="caution">
    <text evidence="2">The sequence shown here is derived from an EMBL/GenBank/DDBJ whole genome shotgun (WGS) entry which is preliminary data.</text>
</comment>
<evidence type="ECO:0000313" key="2">
    <source>
        <dbReference type="EMBL" id="KAH9497152.1"/>
    </source>
</evidence>
<dbReference type="EMBL" id="ASGP02000007">
    <property type="protein sequence ID" value="KAH9497152.1"/>
    <property type="molecule type" value="Genomic_DNA"/>
</dbReference>